<dbReference type="GO" id="GO:0004601">
    <property type="term" value="F:peroxidase activity"/>
    <property type="evidence" value="ECO:0007669"/>
    <property type="project" value="InterPro"/>
</dbReference>
<keyword evidence="3" id="KW-1185">Reference proteome</keyword>
<dbReference type="Gene3D" id="1.10.640.10">
    <property type="entry name" value="Haem peroxidase domain superfamily, animal type"/>
    <property type="match status" value="1"/>
</dbReference>
<dbReference type="SUPFAM" id="SSF48113">
    <property type="entry name" value="Heme-dependent peroxidases"/>
    <property type="match status" value="1"/>
</dbReference>
<dbReference type="InterPro" id="IPR037120">
    <property type="entry name" value="Haem_peroxidase_sf_animal"/>
</dbReference>
<dbReference type="GO" id="GO:0020037">
    <property type="term" value="F:heme binding"/>
    <property type="evidence" value="ECO:0007669"/>
    <property type="project" value="InterPro"/>
</dbReference>
<sequence>CKAYNWLAEGACILKSEVSGKVKCNNCTSGIPGKKDNEAEVVVAEDPQVPGGEEWEEVLTGSLSKPVLTAWSALRDPIDAIRYGFRHLAYTVERSSSGTILVDLTSGEQMAFEVVQTAQESMYHVFRVSSQTSALLHIPPDDVSFVGSYQYMHLVPDSGSGNARVNVGFKAEVAPARAAEASVFFFREFLETMIENLKLQFGDADCLHDPTVRTPHGTCNNPHNAAWGAAFSKFRRLSRNDPSFADRRSQPSGSDVSPRLISNE</sequence>
<feature type="non-terminal residue" evidence="2">
    <location>
        <position position="1"/>
    </location>
</feature>
<dbReference type="Proteomes" id="UP000708148">
    <property type="component" value="Unassembled WGS sequence"/>
</dbReference>
<proteinExistence type="predicted"/>
<dbReference type="PROSITE" id="PS50292">
    <property type="entry name" value="PEROXIDASE_3"/>
    <property type="match status" value="1"/>
</dbReference>
<dbReference type="Pfam" id="PF03098">
    <property type="entry name" value="An_peroxidase"/>
    <property type="match status" value="1"/>
</dbReference>
<comment type="caution">
    <text evidence="2">The sequence shown here is derived from an EMBL/GenBank/DDBJ whole genome shotgun (WGS) entry which is preliminary data.</text>
</comment>
<dbReference type="AlphaFoldDB" id="A0A8S1JB49"/>
<name>A0A8S1JB49_9CHLO</name>
<dbReference type="EMBL" id="CAJHUC010002691">
    <property type="protein sequence ID" value="CAD7704198.1"/>
    <property type="molecule type" value="Genomic_DNA"/>
</dbReference>
<evidence type="ECO:0000256" key="1">
    <source>
        <dbReference type="SAM" id="MobiDB-lite"/>
    </source>
</evidence>
<evidence type="ECO:0000313" key="3">
    <source>
        <dbReference type="Proteomes" id="UP000708148"/>
    </source>
</evidence>
<dbReference type="InterPro" id="IPR010255">
    <property type="entry name" value="Haem_peroxidase_sf"/>
</dbReference>
<feature type="region of interest" description="Disordered" evidence="1">
    <location>
        <begin position="241"/>
        <end position="264"/>
    </location>
</feature>
<evidence type="ECO:0000313" key="2">
    <source>
        <dbReference type="EMBL" id="CAD7704198.1"/>
    </source>
</evidence>
<dbReference type="GO" id="GO:0006979">
    <property type="term" value="P:response to oxidative stress"/>
    <property type="evidence" value="ECO:0007669"/>
    <property type="project" value="InterPro"/>
</dbReference>
<dbReference type="InterPro" id="IPR019791">
    <property type="entry name" value="Haem_peroxidase_animal"/>
</dbReference>
<accession>A0A8S1JB49</accession>
<protein>
    <submittedName>
        <fullName evidence="2">Uncharacterized protein</fullName>
    </submittedName>
</protein>
<reference evidence="2" key="1">
    <citation type="submission" date="2020-12" db="EMBL/GenBank/DDBJ databases">
        <authorList>
            <person name="Iha C."/>
        </authorList>
    </citation>
    <scope>NUCLEOTIDE SEQUENCE</scope>
</reference>
<gene>
    <name evidence="2" type="ORF">OSTQU699_LOCUS9555</name>
</gene>
<feature type="non-terminal residue" evidence="2">
    <location>
        <position position="264"/>
    </location>
</feature>
<feature type="compositionally biased region" description="Polar residues" evidence="1">
    <location>
        <begin position="250"/>
        <end position="264"/>
    </location>
</feature>
<organism evidence="2 3">
    <name type="scientific">Ostreobium quekettii</name>
    <dbReference type="NCBI Taxonomy" id="121088"/>
    <lineage>
        <taxon>Eukaryota</taxon>
        <taxon>Viridiplantae</taxon>
        <taxon>Chlorophyta</taxon>
        <taxon>core chlorophytes</taxon>
        <taxon>Ulvophyceae</taxon>
        <taxon>TCBD clade</taxon>
        <taxon>Bryopsidales</taxon>
        <taxon>Ostreobineae</taxon>
        <taxon>Ostreobiaceae</taxon>
        <taxon>Ostreobium</taxon>
    </lineage>
</organism>